<dbReference type="GO" id="GO:0008198">
    <property type="term" value="F:ferrous iron binding"/>
    <property type="evidence" value="ECO:0007669"/>
    <property type="project" value="TreeGrafter"/>
</dbReference>
<sequence length="331" mass="38409">MFTESFKYYKSKNPPPSFESVINFDGVNDSIFVRRTVVNNSDERFRHIGLTDPIHWQIFESPSGLIFIKNPFTAQGQRYWIARCLSDYPKSPHANNLHSKSISLSVVDDWWKELNSTETKAEKERLRTALRWCTLGYHHQWDTKIYSEDKKHEFPSDLASLSGYIANVLNFGKYSAEAAIINFYPIGSTLSAHTDHSEQNLDAPLFSFSFGQSAIFLIGGTTKDIKPMAMLLQSGDIVVMSQESRLCYHAVPRVFKSDLSTWNLEEKDEDDDYREVTRKRRRVSQQSDHINTELWDLVLNKDFWQPFNEYVDNCRINANVRQVLREGQNTL</sequence>
<name>A0A9Q0MVZ7_9DIPT</name>
<evidence type="ECO:0000259" key="6">
    <source>
        <dbReference type="PROSITE" id="PS51471"/>
    </source>
</evidence>
<protein>
    <submittedName>
        <fullName evidence="7">Nucleic acid dioxygenase ALKBH1</fullName>
    </submittedName>
</protein>
<dbReference type="PANTHER" id="PTHR16557">
    <property type="entry name" value="ALKYLATED DNA REPAIR PROTEIN ALKB-RELATED"/>
    <property type="match status" value="1"/>
</dbReference>
<proteinExistence type="predicted"/>
<evidence type="ECO:0000256" key="3">
    <source>
        <dbReference type="ARBA" id="ARBA00023002"/>
    </source>
</evidence>
<dbReference type="InterPro" id="IPR037151">
    <property type="entry name" value="AlkB-like_sf"/>
</dbReference>
<dbReference type="GO" id="GO:0005634">
    <property type="term" value="C:nucleus"/>
    <property type="evidence" value="ECO:0007669"/>
    <property type="project" value="TreeGrafter"/>
</dbReference>
<evidence type="ECO:0000256" key="1">
    <source>
        <dbReference type="ARBA" id="ARBA00022723"/>
    </source>
</evidence>
<dbReference type="InterPro" id="IPR005123">
    <property type="entry name" value="Oxoglu/Fe-dep_dioxygenase_dom"/>
</dbReference>
<dbReference type="GO" id="GO:0035516">
    <property type="term" value="F:broad specificity oxidative DNA demethylase activity"/>
    <property type="evidence" value="ECO:0007669"/>
    <property type="project" value="TreeGrafter"/>
</dbReference>
<gene>
    <name evidence="7" type="primary">Alkbh1</name>
    <name evidence="7" type="ORF">Bhyg_11658</name>
</gene>
<dbReference type="EMBL" id="WJQU01000003">
    <property type="protein sequence ID" value="KAJ6638920.1"/>
    <property type="molecule type" value="Genomic_DNA"/>
</dbReference>
<feature type="binding site" evidence="5">
    <location>
        <position position="195"/>
    </location>
    <ligand>
        <name>Fe cation</name>
        <dbReference type="ChEBI" id="CHEBI:24875"/>
        <note>catalytic</note>
    </ligand>
</feature>
<evidence type="ECO:0000256" key="4">
    <source>
        <dbReference type="ARBA" id="ARBA00023004"/>
    </source>
</evidence>
<dbReference type="Gene3D" id="2.60.120.590">
    <property type="entry name" value="Alpha-ketoglutarate-dependent dioxygenase AlkB-like"/>
    <property type="match status" value="1"/>
</dbReference>
<evidence type="ECO:0000256" key="2">
    <source>
        <dbReference type="ARBA" id="ARBA00022964"/>
    </source>
</evidence>
<keyword evidence="4 5" id="KW-0408">Iron</keyword>
<comment type="cofactor">
    <cofactor evidence="5">
        <name>Fe(2+)</name>
        <dbReference type="ChEBI" id="CHEBI:29033"/>
    </cofactor>
    <text evidence="5">Binds 1 Fe(2+) ion per subunit.</text>
</comment>
<keyword evidence="3" id="KW-0560">Oxidoreductase</keyword>
<dbReference type="GO" id="GO:0005737">
    <property type="term" value="C:cytoplasm"/>
    <property type="evidence" value="ECO:0007669"/>
    <property type="project" value="TreeGrafter"/>
</dbReference>
<dbReference type="InterPro" id="IPR027450">
    <property type="entry name" value="AlkB-like"/>
</dbReference>
<feature type="binding site" evidence="5">
    <location>
        <position position="249"/>
    </location>
    <ligand>
        <name>Fe cation</name>
        <dbReference type="ChEBI" id="CHEBI:24875"/>
        <note>catalytic</note>
    </ligand>
</feature>
<dbReference type="GO" id="GO:0035513">
    <property type="term" value="P:oxidative RNA demethylation"/>
    <property type="evidence" value="ECO:0007669"/>
    <property type="project" value="TreeGrafter"/>
</dbReference>
<keyword evidence="8" id="KW-1185">Reference proteome</keyword>
<dbReference type="AlphaFoldDB" id="A0A9Q0MVZ7"/>
<dbReference type="PROSITE" id="PS51471">
    <property type="entry name" value="FE2OG_OXY"/>
    <property type="match status" value="1"/>
</dbReference>
<keyword evidence="2 7" id="KW-0223">Dioxygenase</keyword>
<dbReference type="OrthoDB" id="6614653at2759"/>
<reference evidence="7" key="1">
    <citation type="submission" date="2022-07" db="EMBL/GenBank/DDBJ databases">
        <authorList>
            <person name="Trinca V."/>
            <person name="Uliana J.V.C."/>
            <person name="Torres T.T."/>
            <person name="Ward R.J."/>
            <person name="Monesi N."/>
        </authorList>
    </citation>
    <scope>NUCLEOTIDE SEQUENCE</scope>
    <source>
        <strain evidence="7">HSMRA1968</strain>
        <tissue evidence="7">Whole embryos</tissue>
    </source>
</reference>
<dbReference type="Proteomes" id="UP001151699">
    <property type="component" value="Chromosome X"/>
</dbReference>
<dbReference type="SUPFAM" id="SSF51197">
    <property type="entry name" value="Clavaminate synthase-like"/>
    <property type="match status" value="1"/>
</dbReference>
<dbReference type="GO" id="GO:0035515">
    <property type="term" value="F:oxidative RNA demethylase activity"/>
    <property type="evidence" value="ECO:0007669"/>
    <property type="project" value="TreeGrafter"/>
</dbReference>
<comment type="caution">
    <text evidence="7">The sequence shown here is derived from an EMBL/GenBank/DDBJ whole genome shotgun (WGS) entry which is preliminary data.</text>
</comment>
<feature type="binding site" evidence="5">
    <location>
        <position position="193"/>
    </location>
    <ligand>
        <name>Fe cation</name>
        <dbReference type="ChEBI" id="CHEBI:24875"/>
        <note>catalytic</note>
    </ligand>
</feature>
<evidence type="ECO:0000313" key="8">
    <source>
        <dbReference type="Proteomes" id="UP001151699"/>
    </source>
</evidence>
<dbReference type="Pfam" id="PF13532">
    <property type="entry name" value="2OG-FeII_Oxy_2"/>
    <property type="match status" value="1"/>
</dbReference>
<organism evidence="7 8">
    <name type="scientific">Pseudolycoriella hygida</name>
    <dbReference type="NCBI Taxonomy" id="35572"/>
    <lineage>
        <taxon>Eukaryota</taxon>
        <taxon>Metazoa</taxon>
        <taxon>Ecdysozoa</taxon>
        <taxon>Arthropoda</taxon>
        <taxon>Hexapoda</taxon>
        <taxon>Insecta</taxon>
        <taxon>Pterygota</taxon>
        <taxon>Neoptera</taxon>
        <taxon>Endopterygota</taxon>
        <taxon>Diptera</taxon>
        <taxon>Nematocera</taxon>
        <taxon>Sciaroidea</taxon>
        <taxon>Sciaridae</taxon>
        <taxon>Pseudolycoriella</taxon>
    </lineage>
</organism>
<feature type="domain" description="Fe2OG dioxygenase" evidence="6">
    <location>
        <begin position="175"/>
        <end position="291"/>
    </location>
</feature>
<evidence type="ECO:0000313" key="7">
    <source>
        <dbReference type="EMBL" id="KAJ6638920.1"/>
    </source>
</evidence>
<dbReference type="PANTHER" id="PTHR16557:SF2">
    <property type="entry name" value="NUCLEIC ACID DIOXYGENASE ALKBH1"/>
    <property type="match status" value="1"/>
</dbReference>
<keyword evidence="1 5" id="KW-0479">Metal-binding</keyword>
<dbReference type="InterPro" id="IPR004574">
    <property type="entry name" value="Alkb"/>
</dbReference>
<evidence type="ECO:0000256" key="5">
    <source>
        <dbReference type="PIRSR" id="PIRSR604574-2"/>
    </source>
</evidence>
<accession>A0A9Q0MVZ7</accession>